<feature type="compositionally biased region" description="Basic and acidic residues" evidence="1">
    <location>
        <begin position="337"/>
        <end position="367"/>
    </location>
</feature>
<feature type="domain" description="C2" evidence="2">
    <location>
        <begin position="557"/>
        <end position="683"/>
    </location>
</feature>
<dbReference type="GO" id="GO:0005886">
    <property type="term" value="C:plasma membrane"/>
    <property type="evidence" value="ECO:0007669"/>
    <property type="project" value="TreeGrafter"/>
</dbReference>
<reference evidence="3" key="1">
    <citation type="submission" date="2020-12" db="EMBL/GenBank/DDBJ databases">
        <title>Neural signatures in transcriptome of heterophyid trematode Cryptocolyle lingua.</title>
        <authorList>
            <person name="Gorbushin A.M."/>
            <person name="Tolstenkov O."/>
        </authorList>
    </citation>
    <scope>NUCLEOTIDE SEQUENCE</scope>
</reference>
<dbReference type="GO" id="GO:0070382">
    <property type="term" value="C:exocytic vesicle"/>
    <property type="evidence" value="ECO:0007669"/>
    <property type="project" value="TreeGrafter"/>
</dbReference>
<protein>
    <submittedName>
        <fullName evidence="3">Synaptotagmin-8</fullName>
    </submittedName>
</protein>
<dbReference type="InterPro" id="IPR013083">
    <property type="entry name" value="Znf_RING/FYVE/PHD"/>
</dbReference>
<name>A0A7U0TIC2_9TREM</name>
<dbReference type="SUPFAM" id="SSF57903">
    <property type="entry name" value="FYVE/PHD zinc finger"/>
    <property type="match status" value="1"/>
</dbReference>
<dbReference type="InterPro" id="IPR011011">
    <property type="entry name" value="Znf_FYVE_PHD"/>
</dbReference>
<feature type="domain" description="C2" evidence="2">
    <location>
        <begin position="405"/>
        <end position="529"/>
    </location>
</feature>
<dbReference type="InterPro" id="IPR000008">
    <property type="entry name" value="C2_dom"/>
</dbReference>
<feature type="region of interest" description="Disordered" evidence="1">
    <location>
        <begin position="337"/>
        <end position="400"/>
    </location>
</feature>
<dbReference type="GO" id="GO:0042043">
    <property type="term" value="F:neurexin family protein binding"/>
    <property type="evidence" value="ECO:0007669"/>
    <property type="project" value="TreeGrafter"/>
</dbReference>
<gene>
    <name evidence="3" type="primary">SYT8</name>
</gene>
<dbReference type="Pfam" id="PF00168">
    <property type="entry name" value="C2"/>
    <property type="match status" value="2"/>
</dbReference>
<evidence type="ECO:0000313" key="3">
    <source>
        <dbReference type="EMBL" id="QQY02586.1"/>
    </source>
</evidence>
<dbReference type="PROSITE" id="PS50004">
    <property type="entry name" value="C2"/>
    <property type="match status" value="2"/>
</dbReference>
<dbReference type="SMART" id="SM00239">
    <property type="entry name" value="C2"/>
    <property type="match status" value="2"/>
</dbReference>
<dbReference type="AlphaFoldDB" id="A0A7U0TIC2"/>
<dbReference type="SUPFAM" id="SSF49562">
    <property type="entry name" value="C2 domain (Calcium/lipid-binding domain, CaLB)"/>
    <property type="match status" value="2"/>
</dbReference>
<dbReference type="InterPro" id="IPR035892">
    <property type="entry name" value="C2_domain_sf"/>
</dbReference>
<dbReference type="Gene3D" id="3.30.40.10">
    <property type="entry name" value="Zinc/RING finger domain, C3HC4 (zinc finger)"/>
    <property type="match status" value="1"/>
</dbReference>
<dbReference type="EMBL" id="MW361208">
    <property type="protein sequence ID" value="QQY02586.1"/>
    <property type="molecule type" value="mRNA"/>
</dbReference>
<proteinExistence type="evidence at transcript level"/>
<sequence>MNSTVNLRNKDSALSRLATQYDNLEMWIHNYLPDGDVTAEEKEHIRSVMQKDQELKKADAGRLCRLTGTFPSKLRPELLMTVVEDLRMKNPAVPGSGLVSLCAPIALDRLPKPPTGLPNTNTTRPLSLGSLGSTEISLPLLNPKQKSKANWDNTGQCPFCYRAFSLIRKACMCIQCYRQACSRCGMQVEKTVFLCKDCLELARVLCKTGDWFAQYLTEKPATPLKIGVDVNNAQARSRRMSRFKPQTLGELNPETSKSANDTKLPKLSPKSPAATSPMNGNAVAPRPSRRERSDERHAIHFRLDEEAIDDVQPAPTAKEAARLKRYTYHSTLDVASKDENVVQKTQESGRSRSHEHLHVDEKTDETRTRKKSHGRDVKKAFKRLSKHRSPEKSDGELANETHAEIGGEVEFSMEYDATNSRLTIMVYEARNLIISDKQTGKSNICIKVFLKPHLQNSTVRKIVGKGQPGSPQFNEAICYSLAPTEMARHRVVMEVWQKRSHNSSIFHGQVSIPLKDHKWDDSSRKRRPLSAKPSILSDNEQSIYIGEIKIALKFALREEHRVLSRIQNGQIMLEGDLEVRLVEAKNLLSESVGTNITAFAKASLVSENRELESQTTESMSKTNNPKWNTVVRFKDLIQRDLMELALEVSVWHRGVGKKQGQLLGGIRLGVQSANPDGQKKAWKTCTTEEKALWTDCIRKPDQWVSATLPLHELCY</sequence>
<feature type="region of interest" description="Disordered" evidence="1">
    <location>
        <begin position="235"/>
        <end position="294"/>
    </location>
</feature>
<evidence type="ECO:0000256" key="1">
    <source>
        <dbReference type="SAM" id="MobiDB-lite"/>
    </source>
</evidence>
<feature type="compositionally biased region" description="Basic and acidic residues" evidence="1">
    <location>
        <begin position="388"/>
        <end position="400"/>
    </location>
</feature>
<evidence type="ECO:0000259" key="2">
    <source>
        <dbReference type="PROSITE" id="PS50004"/>
    </source>
</evidence>
<dbReference type="PANTHER" id="PTHR45716">
    <property type="entry name" value="BITESIZE, ISOFORM I"/>
    <property type="match status" value="1"/>
</dbReference>
<dbReference type="GO" id="GO:0006887">
    <property type="term" value="P:exocytosis"/>
    <property type="evidence" value="ECO:0007669"/>
    <property type="project" value="TreeGrafter"/>
</dbReference>
<dbReference type="PANTHER" id="PTHR45716:SF2">
    <property type="entry name" value="BITESIZE, ISOFORM I"/>
    <property type="match status" value="1"/>
</dbReference>
<accession>A0A7U0TIC2</accession>
<organism evidence="3">
    <name type="scientific">Cryptocotyle lingua</name>
    <dbReference type="NCBI Taxonomy" id="66766"/>
    <lineage>
        <taxon>Eukaryota</taxon>
        <taxon>Metazoa</taxon>
        <taxon>Spiralia</taxon>
        <taxon>Lophotrochozoa</taxon>
        <taxon>Platyhelminthes</taxon>
        <taxon>Trematoda</taxon>
        <taxon>Digenea</taxon>
        <taxon>Opisthorchiida</taxon>
        <taxon>Opisthorchiata</taxon>
        <taxon>Heterophyidae</taxon>
        <taxon>Cryptocotyle</taxon>
    </lineage>
</organism>
<dbReference type="Gene3D" id="2.60.40.150">
    <property type="entry name" value="C2 domain"/>
    <property type="match status" value="2"/>
</dbReference>